<dbReference type="PANTHER" id="PTHR32071:SF123">
    <property type="entry name" value="DNA-BINDING TRANSCRIPTIONAL ACTIVATOR HYFR-RELATED"/>
    <property type="match status" value="1"/>
</dbReference>
<dbReference type="InterPro" id="IPR003018">
    <property type="entry name" value="GAF"/>
</dbReference>
<keyword evidence="1" id="KW-0547">Nucleotide-binding</keyword>
<dbReference type="InterPro" id="IPR058031">
    <property type="entry name" value="AAA_lid_NorR"/>
</dbReference>
<accession>A0A7Y9C4X9</accession>
<dbReference type="InterPro" id="IPR025662">
    <property type="entry name" value="Sigma_54_int_dom_ATP-bd_1"/>
</dbReference>
<comment type="caution">
    <text evidence="7">The sequence shown here is derived from an EMBL/GenBank/DDBJ whole genome shotgun (WGS) entry which is preliminary data.</text>
</comment>
<feature type="domain" description="Sigma-54 factor interaction" evidence="6">
    <location>
        <begin position="563"/>
        <end position="792"/>
    </location>
</feature>
<dbReference type="Pfam" id="PF25601">
    <property type="entry name" value="AAA_lid_14"/>
    <property type="match status" value="1"/>
</dbReference>
<keyword evidence="4" id="KW-0238">DNA-binding</keyword>
<dbReference type="RefSeq" id="WP_176005193.1">
    <property type="nucleotide sequence ID" value="NZ_JABWMI010000006.1"/>
</dbReference>
<dbReference type="Gene3D" id="3.40.50.300">
    <property type="entry name" value="P-loop containing nucleotide triphosphate hydrolases"/>
    <property type="match status" value="1"/>
</dbReference>
<dbReference type="SMART" id="SM00382">
    <property type="entry name" value="AAA"/>
    <property type="match status" value="1"/>
</dbReference>
<keyword evidence="2" id="KW-0067">ATP-binding</keyword>
<dbReference type="InterPro" id="IPR029016">
    <property type="entry name" value="GAF-like_dom_sf"/>
</dbReference>
<dbReference type="Gene3D" id="1.10.10.60">
    <property type="entry name" value="Homeodomain-like"/>
    <property type="match status" value="1"/>
</dbReference>
<dbReference type="InterPro" id="IPR003593">
    <property type="entry name" value="AAA+_ATPase"/>
</dbReference>
<dbReference type="Pfam" id="PF00158">
    <property type="entry name" value="Sigma54_activat"/>
    <property type="match status" value="1"/>
</dbReference>
<dbReference type="InterPro" id="IPR002078">
    <property type="entry name" value="Sigma_54_int"/>
</dbReference>
<dbReference type="Proteomes" id="UP000535020">
    <property type="component" value="Unassembled WGS sequence"/>
</dbReference>
<dbReference type="PROSITE" id="PS50045">
    <property type="entry name" value="SIGMA54_INTERACT_4"/>
    <property type="match status" value="1"/>
</dbReference>
<dbReference type="SMART" id="SM00065">
    <property type="entry name" value="GAF"/>
    <property type="match status" value="2"/>
</dbReference>
<keyword evidence="8" id="KW-1185">Reference proteome</keyword>
<evidence type="ECO:0000256" key="2">
    <source>
        <dbReference type="ARBA" id="ARBA00022840"/>
    </source>
</evidence>
<sequence length="875" mass="99615">MKKAQATQPKSDAPSVLEKERHILLDLAKDITKVREKNDLIVLFTKRIRSFFEFTHTIVTLIDHKDETYTPFLLDNERSPIRDHSAYQGLIKAHFNLNEPFIQEVLAADGPISFYLEDVMDEPKSPSFLRVNYERGVREILMTTLWHEEKPMGFIHIYSDNKETFTQEFRNIIKGITPQLSVAVSNIIKNEELQKKEAEKSYLLDFSNDIATVRNKEDLALSVRTALAKMNSLNGYVIRKINEDGQTMSTYIYDTTLSIQDDSLLQEVLRSKFPINDGLQNRVLNSYIPLLFNVDIEINRGITSKYLQLWKHIGFRNLVGIALRHADVNLGILWLNTDEVNIPLIQGICAQISIAMANIISNESLVTKTTQQEVLLQFSNEIAGVRTKSDLEKAIVKVLREMLDTKLAMLRVFDEDGLHLTPYIFDRSIFANFNIDFDKMASVKIERSEIYTAQVMKSREAVVFNVAEELKREDNSYALLWQKTGFRNMYGALLTVGNSNIGTLWLLADHLDPAILKGICSQIGMAIANIMANEKLLVYKQQLEQENVYLKEQIKNIYNFSDIIGSGEQMQNVYRLMSLVADSNSTVLVLGETGTGKELIARAIHNASPRKDRLMIKVNCAAMPANLIESELFGHEKGAFTGALERRIGKFELANHSTLFLDEIGEMPLEAQVKLLRVIQERELERVGGKETIKVDVRIIAATNRDLEEEVKAGRFRSDLYYRLNVFPIELPPLRDRMEDVEALANFFLSKYSKNSGRNITRISARALQQLHSYLWPGNVRELEHLIERSVLMAQGNTLQEVYLPKKTDANTAAADAFDKTLEQMERDFIISTLKRCRGKISGPGSAAEVLDIPGNTLHSKMKKLSISKSDYFKN</sequence>
<evidence type="ECO:0000313" key="7">
    <source>
        <dbReference type="EMBL" id="NYA70380.1"/>
    </source>
</evidence>
<dbReference type="InterPro" id="IPR025944">
    <property type="entry name" value="Sigma_54_int_dom_CS"/>
</dbReference>
<keyword evidence="5" id="KW-0804">Transcription</keyword>
<evidence type="ECO:0000259" key="6">
    <source>
        <dbReference type="PROSITE" id="PS50045"/>
    </source>
</evidence>
<evidence type="ECO:0000256" key="1">
    <source>
        <dbReference type="ARBA" id="ARBA00022741"/>
    </source>
</evidence>
<gene>
    <name evidence="7" type="ORF">HZF10_05570</name>
</gene>
<dbReference type="Pfam" id="PF02954">
    <property type="entry name" value="HTH_8"/>
    <property type="match status" value="1"/>
</dbReference>
<proteinExistence type="predicted"/>
<reference evidence="7 8" key="1">
    <citation type="submission" date="2020-07" db="EMBL/GenBank/DDBJ databases">
        <authorList>
            <person name="Sun Q."/>
        </authorList>
    </citation>
    <scope>NUCLEOTIDE SEQUENCE [LARGE SCALE GENOMIC DNA]</scope>
    <source>
        <strain evidence="7 8">MAH-1</strain>
    </source>
</reference>
<dbReference type="InterPro" id="IPR027417">
    <property type="entry name" value="P-loop_NTPase"/>
</dbReference>
<dbReference type="GO" id="GO:0005524">
    <property type="term" value="F:ATP binding"/>
    <property type="evidence" value="ECO:0007669"/>
    <property type="project" value="UniProtKB-KW"/>
</dbReference>
<dbReference type="SUPFAM" id="SSF52540">
    <property type="entry name" value="P-loop containing nucleoside triphosphate hydrolases"/>
    <property type="match status" value="1"/>
</dbReference>
<dbReference type="InterPro" id="IPR009057">
    <property type="entry name" value="Homeodomain-like_sf"/>
</dbReference>
<dbReference type="PROSITE" id="PS00675">
    <property type="entry name" value="SIGMA54_INTERACT_1"/>
    <property type="match status" value="1"/>
</dbReference>
<keyword evidence="3" id="KW-0805">Transcription regulation</keyword>
<dbReference type="GO" id="GO:0006355">
    <property type="term" value="P:regulation of DNA-templated transcription"/>
    <property type="evidence" value="ECO:0007669"/>
    <property type="project" value="InterPro"/>
</dbReference>
<dbReference type="AlphaFoldDB" id="A0A7Y9C4X9"/>
<dbReference type="EMBL" id="JACBJI010000002">
    <property type="protein sequence ID" value="NYA70380.1"/>
    <property type="molecule type" value="Genomic_DNA"/>
</dbReference>
<dbReference type="Gene3D" id="1.10.8.60">
    <property type="match status" value="1"/>
</dbReference>
<dbReference type="PROSITE" id="PS00688">
    <property type="entry name" value="SIGMA54_INTERACT_3"/>
    <property type="match status" value="1"/>
</dbReference>
<evidence type="ECO:0000256" key="3">
    <source>
        <dbReference type="ARBA" id="ARBA00023015"/>
    </source>
</evidence>
<dbReference type="CDD" id="cd00009">
    <property type="entry name" value="AAA"/>
    <property type="match status" value="1"/>
</dbReference>
<organism evidence="7 8">
    <name type="scientific">Flavobacterium agri</name>
    <dbReference type="NCBI Taxonomy" id="2743471"/>
    <lineage>
        <taxon>Bacteria</taxon>
        <taxon>Pseudomonadati</taxon>
        <taxon>Bacteroidota</taxon>
        <taxon>Flavobacteriia</taxon>
        <taxon>Flavobacteriales</taxon>
        <taxon>Flavobacteriaceae</taxon>
        <taxon>Flavobacterium</taxon>
    </lineage>
</organism>
<dbReference type="PANTHER" id="PTHR32071">
    <property type="entry name" value="TRANSCRIPTIONAL REGULATORY PROTEIN"/>
    <property type="match status" value="1"/>
</dbReference>
<protein>
    <submittedName>
        <fullName evidence="7">Sigma 54-interacting transcriptional regulator</fullName>
    </submittedName>
</protein>
<dbReference type="SUPFAM" id="SSF55781">
    <property type="entry name" value="GAF domain-like"/>
    <property type="match status" value="3"/>
</dbReference>
<evidence type="ECO:0000313" key="8">
    <source>
        <dbReference type="Proteomes" id="UP000535020"/>
    </source>
</evidence>
<name>A0A7Y9C4X9_9FLAO</name>
<dbReference type="FunFam" id="3.40.50.300:FF:000006">
    <property type="entry name" value="DNA-binding transcriptional regulator NtrC"/>
    <property type="match status" value="1"/>
</dbReference>
<evidence type="ECO:0000256" key="5">
    <source>
        <dbReference type="ARBA" id="ARBA00023163"/>
    </source>
</evidence>
<dbReference type="Gene3D" id="3.30.450.40">
    <property type="match status" value="2"/>
</dbReference>
<dbReference type="GO" id="GO:0043565">
    <property type="term" value="F:sequence-specific DNA binding"/>
    <property type="evidence" value="ECO:0007669"/>
    <property type="project" value="InterPro"/>
</dbReference>
<evidence type="ECO:0000256" key="4">
    <source>
        <dbReference type="ARBA" id="ARBA00023125"/>
    </source>
</evidence>
<dbReference type="SUPFAM" id="SSF46689">
    <property type="entry name" value="Homeodomain-like"/>
    <property type="match status" value="1"/>
</dbReference>
<dbReference type="InterPro" id="IPR002197">
    <property type="entry name" value="HTH_Fis"/>
</dbReference>